<accession>A0A2X5NRR0</accession>
<dbReference type="SMART" id="SM00830">
    <property type="entry name" value="CM_2"/>
    <property type="match status" value="1"/>
</dbReference>
<reference evidence="5 6" key="1">
    <citation type="submission" date="2018-06" db="EMBL/GenBank/DDBJ databases">
        <authorList>
            <consortium name="Pathogen Informatics"/>
            <person name="Doyle S."/>
        </authorList>
    </citation>
    <scope>NUCLEOTIDE SEQUENCE [LARGE SCALE GENOMIC DNA]</scope>
    <source>
        <strain evidence="5 6">NCTC11468</strain>
    </source>
</reference>
<dbReference type="InterPro" id="IPR036263">
    <property type="entry name" value="Chorismate_II_sf"/>
</dbReference>
<dbReference type="GO" id="GO:0016835">
    <property type="term" value="F:carbon-oxygen lyase activity"/>
    <property type="evidence" value="ECO:0007669"/>
    <property type="project" value="InterPro"/>
</dbReference>
<dbReference type="UniPathway" id="UPA00120">
    <property type="reaction ID" value="UER00203"/>
</dbReference>
<dbReference type="InterPro" id="IPR008241">
    <property type="entry name" value="Isochorismate_pyruvate-lyase"/>
</dbReference>
<dbReference type="PANTHER" id="PTHR38041">
    <property type="entry name" value="CHORISMATE MUTASE"/>
    <property type="match status" value="1"/>
</dbReference>
<evidence type="ECO:0000259" key="4">
    <source>
        <dbReference type="PROSITE" id="PS51168"/>
    </source>
</evidence>
<dbReference type="SUPFAM" id="SSF48600">
    <property type="entry name" value="Chorismate mutase II"/>
    <property type="match status" value="1"/>
</dbReference>
<dbReference type="PIRSF" id="PIRSF029775">
    <property type="entry name" value="Isochor_pyr_lyas"/>
    <property type="match status" value="1"/>
</dbReference>
<dbReference type="InterPro" id="IPR002701">
    <property type="entry name" value="CM_II_prokaryot"/>
</dbReference>
<protein>
    <recommendedName>
        <fullName evidence="1">chorismate mutase</fullName>
        <ecNumber evidence="1">5.4.99.5</ecNumber>
    </recommendedName>
</protein>
<evidence type="ECO:0000256" key="2">
    <source>
        <dbReference type="ARBA" id="ARBA00023235"/>
    </source>
</evidence>
<name>A0A2X5NRR0_9GAMM</name>
<feature type="binding site" evidence="3">
    <location>
        <position position="36"/>
    </location>
    <ligand>
        <name>substrate</name>
    </ligand>
</feature>
<dbReference type="GO" id="GO:0004106">
    <property type="term" value="F:chorismate mutase activity"/>
    <property type="evidence" value="ECO:0007669"/>
    <property type="project" value="UniProtKB-EC"/>
</dbReference>
<dbReference type="GO" id="GO:0009697">
    <property type="term" value="P:salicylic acid biosynthetic process"/>
    <property type="evidence" value="ECO:0007669"/>
    <property type="project" value="InterPro"/>
</dbReference>
<proteinExistence type="predicted"/>
<dbReference type="InterPro" id="IPR036979">
    <property type="entry name" value="CM_dom_sf"/>
</dbReference>
<dbReference type="Pfam" id="PF01817">
    <property type="entry name" value="CM_2"/>
    <property type="match status" value="1"/>
</dbReference>
<dbReference type="EMBL" id="LS483499">
    <property type="protein sequence ID" value="SQK75916.1"/>
    <property type="molecule type" value="Genomic_DNA"/>
</dbReference>
<evidence type="ECO:0000256" key="1">
    <source>
        <dbReference type="ARBA" id="ARBA00012404"/>
    </source>
</evidence>
<evidence type="ECO:0000313" key="5">
    <source>
        <dbReference type="EMBL" id="SQK75916.1"/>
    </source>
</evidence>
<evidence type="ECO:0000256" key="3">
    <source>
        <dbReference type="PIRSR" id="PIRSR029775-1"/>
    </source>
</evidence>
<dbReference type="Gene3D" id="1.20.59.10">
    <property type="entry name" value="Chorismate mutase"/>
    <property type="match status" value="1"/>
</dbReference>
<dbReference type="EC" id="5.4.99.5" evidence="1"/>
<sequence length="108" mass="12623">MSSATIISPESCRDMTEIRHEIDRIDQQVISLIGERYQFVKAAAKFKKTADQVQANSRFESMLRQRREWAVECGLEPDVIEALYRDLVGWFISEEMTHWSRQQSAADR</sequence>
<keyword evidence="2" id="KW-0413">Isomerase</keyword>
<dbReference type="PANTHER" id="PTHR38041:SF1">
    <property type="entry name" value="CHORISMATE MUTASE"/>
    <property type="match status" value="1"/>
</dbReference>
<dbReference type="KEGG" id="tpty:NCTC11468_02770"/>
<evidence type="ECO:0000313" key="6">
    <source>
        <dbReference type="Proteomes" id="UP000248758"/>
    </source>
</evidence>
<dbReference type="GO" id="GO:0046417">
    <property type="term" value="P:chorismate metabolic process"/>
    <property type="evidence" value="ECO:0007669"/>
    <property type="project" value="InterPro"/>
</dbReference>
<feature type="binding site" evidence="3">
    <location>
        <position position="19"/>
    </location>
    <ligand>
        <name>substrate</name>
    </ligand>
</feature>
<dbReference type="PROSITE" id="PS51168">
    <property type="entry name" value="CHORISMATE_MUT_2"/>
    <property type="match status" value="1"/>
</dbReference>
<feature type="binding site" evidence="3">
    <location>
        <position position="47"/>
    </location>
    <ligand>
        <name>substrate</name>
    </ligand>
</feature>
<feature type="domain" description="Chorismate mutase" evidence="4">
    <location>
        <begin position="9"/>
        <end position="99"/>
    </location>
</feature>
<dbReference type="Proteomes" id="UP000248758">
    <property type="component" value="Chromosome 1"/>
</dbReference>
<organism evidence="5 6">
    <name type="scientific">Tatumella ptyseos</name>
    <dbReference type="NCBI Taxonomy" id="82987"/>
    <lineage>
        <taxon>Bacteria</taxon>
        <taxon>Pseudomonadati</taxon>
        <taxon>Pseudomonadota</taxon>
        <taxon>Gammaproteobacteria</taxon>
        <taxon>Enterobacterales</taxon>
        <taxon>Erwiniaceae</taxon>
        <taxon>Tatumella</taxon>
    </lineage>
</organism>
<dbReference type="AlphaFoldDB" id="A0A2X5NRR0"/>
<dbReference type="InterPro" id="IPR051331">
    <property type="entry name" value="Chorismate_mutase-related"/>
</dbReference>
<feature type="binding site" evidence="3">
    <location>
        <position position="95"/>
    </location>
    <ligand>
        <name>substrate</name>
    </ligand>
</feature>
<gene>
    <name evidence="5" type="primary">pchB</name>
    <name evidence="5" type="ORF">NCTC11468_02770</name>
</gene>